<feature type="domain" description="Competence protein CoiA C-terminal" evidence="3">
    <location>
        <begin position="232"/>
        <end position="378"/>
    </location>
</feature>
<dbReference type="Pfam" id="PF25166">
    <property type="entry name" value="CoiA_C"/>
    <property type="match status" value="1"/>
</dbReference>
<keyword evidence="5" id="KW-1185">Reference proteome</keyword>
<dbReference type="Pfam" id="PF06054">
    <property type="entry name" value="CoiA_nuc"/>
    <property type="match status" value="1"/>
</dbReference>
<organism evidence="4 5">
    <name type="scientific">Mesobacillus foraminis</name>
    <dbReference type="NCBI Taxonomy" id="279826"/>
    <lineage>
        <taxon>Bacteria</taxon>
        <taxon>Bacillati</taxon>
        <taxon>Bacillota</taxon>
        <taxon>Bacilli</taxon>
        <taxon>Bacillales</taxon>
        <taxon>Bacillaceae</taxon>
        <taxon>Mesobacillus</taxon>
    </lineage>
</organism>
<name>A0A4R2BP11_9BACI</name>
<proteinExistence type="predicted"/>
<dbReference type="RefSeq" id="WP_132000869.1">
    <property type="nucleotide sequence ID" value="NZ_JABUHM010000006.1"/>
</dbReference>
<evidence type="ECO:0000259" key="1">
    <source>
        <dbReference type="Pfam" id="PF06054"/>
    </source>
</evidence>
<dbReference type="Pfam" id="PF25164">
    <property type="entry name" value="CoiA_N"/>
    <property type="match status" value="1"/>
</dbReference>
<evidence type="ECO:0000259" key="2">
    <source>
        <dbReference type="Pfam" id="PF25164"/>
    </source>
</evidence>
<dbReference type="PIRSF" id="PIRSF007487">
    <property type="entry name" value="Competence-induced_CoiA_bac"/>
    <property type="match status" value="1"/>
</dbReference>
<feature type="domain" description="Competence protein CoiA-like N-terminal" evidence="2">
    <location>
        <begin position="19"/>
        <end position="63"/>
    </location>
</feature>
<dbReference type="Proteomes" id="UP000295689">
    <property type="component" value="Unassembled WGS sequence"/>
</dbReference>
<dbReference type="InterPro" id="IPR057252">
    <property type="entry name" value="CoiA_C"/>
</dbReference>
<evidence type="ECO:0000259" key="3">
    <source>
        <dbReference type="Pfam" id="PF25166"/>
    </source>
</evidence>
<evidence type="ECO:0000313" key="5">
    <source>
        <dbReference type="Proteomes" id="UP000295689"/>
    </source>
</evidence>
<dbReference type="InterPro" id="IPR057253">
    <property type="entry name" value="CoiA-like_N"/>
</dbReference>
<dbReference type="InterPro" id="IPR010330">
    <property type="entry name" value="CoiA_nuc"/>
</dbReference>
<comment type="caution">
    <text evidence="4">The sequence shown here is derived from an EMBL/GenBank/DDBJ whole genome shotgun (WGS) entry which is preliminary data.</text>
</comment>
<dbReference type="EMBL" id="SLVV01000001">
    <property type="protein sequence ID" value="TCN27859.1"/>
    <property type="molecule type" value="Genomic_DNA"/>
</dbReference>
<reference evidence="4 5" key="1">
    <citation type="journal article" date="2015" name="Stand. Genomic Sci.">
        <title>Genomic Encyclopedia of Bacterial and Archaeal Type Strains, Phase III: the genomes of soil and plant-associated and newly described type strains.</title>
        <authorList>
            <person name="Whitman W.B."/>
            <person name="Woyke T."/>
            <person name="Klenk H.P."/>
            <person name="Zhou Y."/>
            <person name="Lilburn T.G."/>
            <person name="Beck B.J."/>
            <person name="De Vos P."/>
            <person name="Vandamme P."/>
            <person name="Eisen J.A."/>
            <person name="Garrity G."/>
            <person name="Hugenholtz P."/>
            <person name="Kyrpides N.C."/>
        </authorList>
    </citation>
    <scope>NUCLEOTIDE SEQUENCE [LARGE SCALE GENOMIC DNA]</scope>
    <source>
        <strain evidence="4 5">CV53</strain>
    </source>
</reference>
<evidence type="ECO:0000313" key="4">
    <source>
        <dbReference type="EMBL" id="TCN27859.1"/>
    </source>
</evidence>
<dbReference type="InterPro" id="IPR021176">
    <property type="entry name" value="Competence-induced_CoiA"/>
</dbReference>
<dbReference type="AlphaFoldDB" id="A0A4R2BP11"/>
<accession>A0A4R2BP11</accession>
<gene>
    <name evidence="4" type="ORF">EV146_101188</name>
</gene>
<protein>
    <submittedName>
        <fullName evidence="4">Competence CoiA-like predicted nuclease</fullName>
    </submittedName>
</protein>
<feature type="domain" description="Competence protein CoiA nuclease-like" evidence="1">
    <location>
        <begin position="68"/>
        <end position="222"/>
    </location>
</feature>
<sequence>MLVANREDGMKISLGDCRDLQELLQWRSRGTFLCPECGTQVILKLGTKRIWHFSHQSGKSCAVENERESAYHMSGKLQLYHWLKEQGISAELEKYIPGCRQRADIALEWNQERYAIEYQCSAISAELFKKRTTGYIENGYIPIWILGGNQLNRMGPELISFNHFQYLFLRKQQGRWQLPIYCPETRQFIILNDILPVSSRKILASLSLKVRHSTFLSDLITPLPKKIDSLASWILELNKLKRTCFVYPGTLQKQLLNELYTNRLNLLTLPPEIGLPLASGPYIETPALVWQTFLYIDVFRHAVPGETLSYSGIYQSFTNRLKRRQIMTRDLPQSGQGNCTDALSDYLRLLEKVSFIENAGLNYFKILRVLEVPSSIDDQVLKEKNFYDTYRRILIDLL</sequence>